<dbReference type="EMBL" id="KZ155777">
    <property type="protein sequence ID" value="OUS47648.1"/>
    <property type="molecule type" value="Genomic_DNA"/>
</dbReference>
<evidence type="ECO:0000313" key="2">
    <source>
        <dbReference type="EMBL" id="OUS47648.1"/>
    </source>
</evidence>
<name>A0A1Y5IDJ5_OSTTA</name>
<accession>A0A1Y5IDJ5</accession>
<reference evidence="2" key="1">
    <citation type="submission" date="2017-04" db="EMBL/GenBank/DDBJ databases">
        <title>Population genomics of picophytoplankton unveils novel chromosome hypervariability.</title>
        <authorList>
            <consortium name="DOE Joint Genome Institute"/>
            <person name="Blanc-Mathieu R."/>
            <person name="Krasovec M."/>
            <person name="Hebrard M."/>
            <person name="Yau S."/>
            <person name="Desgranges E."/>
            <person name="Martin J."/>
            <person name="Schackwitz W."/>
            <person name="Kuo A."/>
            <person name="Salin G."/>
            <person name="Donnadieu C."/>
            <person name="Desdevises Y."/>
            <person name="Sanchez-Ferandin S."/>
            <person name="Moreau H."/>
            <person name="Rivals E."/>
            <person name="Grigoriev I.V."/>
            <person name="Grimsley N."/>
            <person name="Eyre-Walker A."/>
            <person name="Piganeau G."/>
        </authorList>
    </citation>
    <scope>NUCLEOTIDE SEQUENCE [LARGE SCALE GENOMIC DNA]</scope>
    <source>
        <strain evidence="2">RCC 1115</strain>
    </source>
</reference>
<sequence length="100" mass="11101">MNTLSTPYQHVIFIIHPISPPPPQAEGPTPLMQATREDTRDIRMLTLRARRTRRLVAPDRSTPAMGACLSMCESTPDVPANIIADPEVRLARARVLESTN</sequence>
<evidence type="ECO:0000256" key="1">
    <source>
        <dbReference type="SAM" id="MobiDB-lite"/>
    </source>
</evidence>
<organism evidence="2">
    <name type="scientific">Ostreococcus tauri</name>
    <name type="common">Marine green alga</name>
    <dbReference type="NCBI Taxonomy" id="70448"/>
    <lineage>
        <taxon>Eukaryota</taxon>
        <taxon>Viridiplantae</taxon>
        <taxon>Chlorophyta</taxon>
        <taxon>Mamiellophyceae</taxon>
        <taxon>Mamiellales</taxon>
        <taxon>Bathycoccaceae</taxon>
        <taxon>Ostreococcus</taxon>
    </lineage>
</organism>
<feature type="region of interest" description="Disordered" evidence="1">
    <location>
        <begin position="17"/>
        <end position="38"/>
    </location>
</feature>
<proteinExistence type="predicted"/>
<dbReference type="Proteomes" id="UP000195557">
    <property type="component" value="Unassembled WGS sequence"/>
</dbReference>
<protein>
    <submittedName>
        <fullName evidence="2">Uncharacterized protein</fullName>
    </submittedName>
</protein>
<dbReference type="AlphaFoldDB" id="A0A1Y5IDJ5"/>
<gene>
    <name evidence="2" type="ORF">BE221DRAFT_190610</name>
</gene>